<dbReference type="EMBL" id="JACGWO010000009">
    <property type="protein sequence ID" value="KAK4419831.1"/>
    <property type="molecule type" value="Genomic_DNA"/>
</dbReference>
<reference evidence="2" key="2">
    <citation type="journal article" date="2024" name="Plant">
        <title>Genomic evolution and insights into agronomic trait innovations of Sesamum species.</title>
        <authorList>
            <person name="Miao H."/>
            <person name="Wang L."/>
            <person name="Qu L."/>
            <person name="Liu H."/>
            <person name="Sun Y."/>
            <person name="Le M."/>
            <person name="Wang Q."/>
            <person name="Wei S."/>
            <person name="Zheng Y."/>
            <person name="Lin W."/>
            <person name="Duan Y."/>
            <person name="Cao H."/>
            <person name="Xiong S."/>
            <person name="Wang X."/>
            <person name="Wei L."/>
            <person name="Li C."/>
            <person name="Ma Q."/>
            <person name="Ju M."/>
            <person name="Zhao R."/>
            <person name="Li G."/>
            <person name="Mu C."/>
            <person name="Tian Q."/>
            <person name="Mei H."/>
            <person name="Zhang T."/>
            <person name="Gao T."/>
            <person name="Zhang H."/>
        </authorList>
    </citation>
    <scope>NUCLEOTIDE SEQUENCE</scope>
    <source>
        <strain evidence="2">3651</strain>
    </source>
</reference>
<dbReference type="AlphaFoldDB" id="A0AAE1XXE8"/>
<reference evidence="2" key="1">
    <citation type="submission" date="2020-06" db="EMBL/GenBank/DDBJ databases">
        <authorList>
            <person name="Li T."/>
            <person name="Hu X."/>
            <person name="Zhang T."/>
            <person name="Song X."/>
            <person name="Zhang H."/>
            <person name="Dai N."/>
            <person name="Sheng W."/>
            <person name="Hou X."/>
            <person name="Wei L."/>
        </authorList>
    </citation>
    <scope>NUCLEOTIDE SEQUENCE</scope>
    <source>
        <strain evidence="2">3651</strain>
        <tissue evidence="2">Leaf</tissue>
    </source>
</reference>
<sequence>MQEQAAKRKHGEAFPTKTSSAQGTPTCSLPPTPCPTPIGDSSVARGLLKFCSLLPTRLKDLLLSIVSKTHPPTKVVTHLHVILSRALAKASSCLFGLFIKGNVLFDEGGADTSFLNKKAGEDSPEWDFSSTVVPSPVEEKDPMNVDQQARQTSW</sequence>
<name>A0AAE1XXE8_9LAMI</name>
<evidence type="ECO:0000313" key="3">
    <source>
        <dbReference type="Proteomes" id="UP001293254"/>
    </source>
</evidence>
<organism evidence="2 3">
    <name type="scientific">Sesamum alatum</name>
    <dbReference type="NCBI Taxonomy" id="300844"/>
    <lineage>
        <taxon>Eukaryota</taxon>
        <taxon>Viridiplantae</taxon>
        <taxon>Streptophyta</taxon>
        <taxon>Embryophyta</taxon>
        <taxon>Tracheophyta</taxon>
        <taxon>Spermatophyta</taxon>
        <taxon>Magnoliopsida</taxon>
        <taxon>eudicotyledons</taxon>
        <taxon>Gunneridae</taxon>
        <taxon>Pentapetalae</taxon>
        <taxon>asterids</taxon>
        <taxon>lamiids</taxon>
        <taxon>Lamiales</taxon>
        <taxon>Pedaliaceae</taxon>
        <taxon>Sesamum</taxon>
    </lineage>
</organism>
<protein>
    <submittedName>
        <fullName evidence="2">Uncharacterized protein</fullName>
    </submittedName>
</protein>
<proteinExistence type="predicted"/>
<keyword evidence="3" id="KW-1185">Reference proteome</keyword>
<accession>A0AAE1XXE8</accession>
<evidence type="ECO:0000313" key="2">
    <source>
        <dbReference type="EMBL" id="KAK4419831.1"/>
    </source>
</evidence>
<feature type="region of interest" description="Disordered" evidence="1">
    <location>
        <begin position="1"/>
        <end position="29"/>
    </location>
</feature>
<dbReference type="Proteomes" id="UP001293254">
    <property type="component" value="Unassembled WGS sequence"/>
</dbReference>
<comment type="caution">
    <text evidence="2">The sequence shown here is derived from an EMBL/GenBank/DDBJ whole genome shotgun (WGS) entry which is preliminary data.</text>
</comment>
<feature type="compositionally biased region" description="Polar residues" evidence="1">
    <location>
        <begin position="145"/>
        <end position="154"/>
    </location>
</feature>
<feature type="region of interest" description="Disordered" evidence="1">
    <location>
        <begin position="118"/>
        <end position="154"/>
    </location>
</feature>
<gene>
    <name evidence="2" type="ORF">Salat_2396000</name>
</gene>
<evidence type="ECO:0000256" key="1">
    <source>
        <dbReference type="SAM" id="MobiDB-lite"/>
    </source>
</evidence>